<dbReference type="RefSeq" id="WP_310373256.1">
    <property type="nucleotide sequence ID" value="NZ_JAVDXT010000002.1"/>
</dbReference>
<gene>
    <name evidence="2" type="ORF">J2X19_002323</name>
</gene>
<protein>
    <recommendedName>
        <fullName evidence="1">DUF6575 domain-containing protein</fullName>
    </recommendedName>
</protein>
<sequence>MTRLSVTEVLLAYDGPLVVVANDGVGESAYVGINYDDGETAHLFHFAKVSQSNLQQLYDQRIDVRYLITKLRQGRHFLGEGWGNKGEKFIVKKVLALEPEWLPETGMFIAHQSVPGVHTELKTVQIDGRWGIDDLRKFSDLVQDAYAFVYALSGIGAASTKQKMGILFRKYPWRGGFSSVNFFDDLYSIIPSGERAQVRKIQYASPGTIQLKMDGTVAASIRDFVSTINTIESTATKAYSDARSTLRLRGWLGKAKDDLELTNQDEAMLLILVGKLSVAFGLSGQTDEIVSFANSDPLGAVKILLAYYRRLAGLADYVATGKAQELFT</sequence>
<dbReference type="InterPro" id="IPR046482">
    <property type="entry name" value="DUF6575"/>
</dbReference>
<evidence type="ECO:0000313" key="3">
    <source>
        <dbReference type="Proteomes" id="UP001180487"/>
    </source>
</evidence>
<feature type="domain" description="DUF6575" evidence="1">
    <location>
        <begin position="3"/>
        <end position="126"/>
    </location>
</feature>
<reference evidence="2 3" key="1">
    <citation type="submission" date="2023-07" db="EMBL/GenBank/DDBJ databases">
        <title>Sorghum-associated microbial communities from plants grown in Nebraska, USA.</title>
        <authorList>
            <person name="Schachtman D."/>
        </authorList>
    </citation>
    <scope>NUCLEOTIDE SEQUENCE [LARGE SCALE GENOMIC DNA]</scope>
    <source>
        <strain evidence="2 3">BE313</strain>
    </source>
</reference>
<dbReference type="EMBL" id="JAVDXT010000002">
    <property type="protein sequence ID" value="MDR7377644.1"/>
    <property type="molecule type" value="Genomic_DNA"/>
</dbReference>
<evidence type="ECO:0000259" key="1">
    <source>
        <dbReference type="Pfam" id="PF20215"/>
    </source>
</evidence>
<name>A0ABU2C8N2_9BURK</name>
<keyword evidence="3" id="KW-1185">Reference proteome</keyword>
<comment type="caution">
    <text evidence="2">The sequence shown here is derived from an EMBL/GenBank/DDBJ whole genome shotgun (WGS) entry which is preliminary data.</text>
</comment>
<organism evidence="2 3">
    <name type="scientific">Rhodoferax ferrireducens</name>
    <dbReference type="NCBI Taxonomy" id="192843"/>
    <lineage>
        <taxon>Bacteria</taxon>
        <taxon>Pseudomonadati</taxon>
        <taxon>Pseudomonadota</taxon>
        <taxon>Betaproteobacteria</taxon>
        <taxon>Burkholderiales</taxon>
        <taxon>Comamonadaceae</taxon>
        <taxon>Rhodoferax</taxon>
    </lineage>
</organism>
<dbReference type="Proteomes" id="UP001180487">
    <property type="component" value="Unassembled WGS sequence"/>
</dbReference>
<proteinExistence type="predicted"/>
<accession>A0ABU2C8N2</accession>
<dbReference type="Pfam" id="PF20215">
    <property type="entry name" value="DUF6575"/>
    <property type="match status" value="1"/>
</dbReference>
<evidence type="ECO:0000313" key="2">
    <source>
        <dbReference type="EMBL" id="MDR7377644.1"/>
    </source>
</evidence>